<accession>A0A173LVW7</accession>
<dbReference type="EC" id="5.2.1.8" evidence="6"/>
<comment type="catalytic activity">
    <reaction evidence="1 5 6">
        <text>[protein]-peptidylproline (omega=180) = [protein]-peptidylproline (omega=0)</text>
        <dbReference type="Rhea" id="RHEA:16237"/>
        <dbReference type="Rhea" id="RHEA-COMP:10747"/>
        <dbReference type="Rhea" id="RHEA-COMP:10748"/>
        <dbReference type="ChEBI" id="CHEBI:83833"/>
        <dbReference type="ChEBI" id="CHEBI:83834"/>
        <dbReference type="EC" id="5.2.1.8"/>
    </reaction>
</comment>
<evidence type="ECO:0000313" key="10">
    <source>
        <dbReference type="Proteomes" id="UP000243847"/>
    </source>
</evidence>
<evidence type="ECO:0000256" key="2">
    <source>
        <dbReference type="ARBA" id="ARBA00006577"/>
    </source>
</evidence>
<evidence type="ECO:0000256" key="7">
    <source>
        <dbReference type="SAM" id="SignalP"/>
    </source>
</evidence>
<dbReference type="InterPro" id="IPR001179">
    <property type="entry name" value="PPIase_FKBP_dom"/>
</dbReference>
<dbReference type="KEGG" id="amin:AUMI_15940"/>
<dbReference type="OrthoDB" id="25996at2"/>
<evidence type="ECO:0000256" key="4">
    <source>
        <dbReference type="ARBA" id="ARBA00023235"/>
    </source>
</evidence>
<dbReference type="InterPro" id="IPR046357">
    <property type="entry name" value="PPIase_dom_sf"/>
</dbReference>
<dbReference type="AlphaFoldDB" id="A0A173LVW7"/>
<feature type="domain" description="PPIase FKBP-type" evidence="8">
    <location>
        <begin position="228"/>
        <end position="314"/>
    </location>
</feature>
<dbReference type="PANTHER" id="PTHR43811">
    <property type="entry name" value="FKBP-TYPE PEPTIDYL-PROLYL CIS-TRANS ISOMERASE FKPA"/>
    <property type="match status" value="1"/>
</dbReference>
<dbReference type="EMBL" id="AP017457">
    <property type="protein sequence ID" value="BAU99136.1"/>
    <property type="molecule type" value="Genomic_DNA"/>
</dbReference>
<dbReference type="SUPFAM" id="SSF54534">
    <property type="entry name" value="FKBP-like"/>
    <property type="match status" value="2"/>
</dbReference>
<evidence type="ECO:0000256" key="6">
    <source>
        <dbReference type="RuleBase" id="RU003915"/>
    </source>
</evidence>
<dbReference type="Gene3D" id="3.10.50.40">
    <property type="match status" value="1"/>
</dbReference>
<dbReference type="PROSITE" id="PS50059">
    <property type="entry name" value="FKBP_PPIASE"/>
    <property type="match status" value="1"/>
</dbReference>
<feature type="chain" id="PRO_5039201560" description="Peptidyl-prolyl cis-trans isomerase" evidence="7">
    <location>
        <begin position="26"/>
        <end position="315"/>
    </location>
</feature>
<organism evidence="9 10">
    <name type="scientific">Aurantimicrobium minutum</name>
    <dbReference type="NCBI Taxonomy" id="708131"/>
    <lineage>
        <taxon>Bacteria</taxon>
        <taxon>Bacillati</taxon>
        <taxon>Actinomycetota</taxon>
        <taxon>Actinomycetes</taxon>
        <taxon>Micrococcales</taxon>
        <taxon>Microbacteriaceae</taxon>
        <taxon>Aurantimicrobium</taxon>
    </lineage>
</organism>
<dbReference type="PANTHER" id="PTHR43811:SF19">
    <property type="entry name" value="39 KDA FK506-BINDING NUCLEAR PROTEIN"/>
    <property type="match status" value="1"/>
</dbReference>
<keyword evidence="3 5" id="KW-0697">Rotamase</keyword>
<dbReference type="GeneID" id="80451785"/>
<dbReference type="Proteomes" id="UP000243847">
    <property type="component" value="Chromosome sequence1"/>
</dbReference>
<protein>
    <recommendedName>
        <fullName evidence="6">Peptidyl-prolyl cis-trans isomerase</fullName>
        <ecNumber evidence="6">5.2.1.8</ecNumber>
    </recommendedName>
</protein>
<evidence type="ECO:0000256" key="5">
    <source>
        <dbReference type="PROSITE-ProRule" id="PRU00277"/>
    </source>
</evidence>
<evidence type="ECO:0000256" key="1">
    <source>
        <dbReference type="ARBA" id="ARBA00000971"/>
    </source>
</evidence>
<dbReference type="RefSeq" id="WP_096381195.1">
    <property type="nucleotide sequence ID" value="NZ_AP017457.1"/>
</dbReference>
<evidence type="ECO:0000259" key="8">
    <source>
        <dbReference type="PROSITE" id="PS50059"/>
    </source>
</evidence>
<proteinExistence type="inferred from homology"/>
<dbReference type="PROSITE" id="PS51257">
    <property type="entry name" value="PROKAR_LIPOPROTEIN"/>
    <property type="match status" value="1"/>
</dbReference>
<keyword evidence="7" id="KW-0732">Signal</keyword>
<name>A0A173LVW7_9MICO</name>
<gene>
    <name evidence="9" type="ORF">AUMI_15940</name>
</gene>
<feature type="signal peptide" evidence="7">
    <location>
        <begin position="1"/>
        <end position="25"/>
    </location>
</feature>
<sequence>MRRIVAAIASLTLITGLVGCSSANSNTPECTPLASSGSVVDSVKVEGSFGEIPTATFPTPLKATKTERKILLEGDGAPALPGGAVAVDFTLYNGETGELIGQTSYDGSDLQTTTLSENTLVTGLIATLQCANAGSQIVSVIAPSDLLDPNGNTIGDLGENTSIVVIADLVSTSLARASGKSQPSPDGMPTVVLDANGVPGITVPKTAPPTKLETAVLIKGDGPVVSAGASVTVHYTGVLWSDGTVFDSSWSRNTSATFSLDGVVPGFAQAIEGQTVGSQILAVIPPELAYGDQDNGTIPPGSTLVFVIDILGTTK</sequence>
<dbReference type="GO" id="GO:0003755">
    <property type="term" value="F:peptidyl-prolyl cis-trans isomerase activity"/>
    <property type="evidence" value="ECO:0007669"/>
    <property type="project" value="UniProtKB-UniRule"/>
</dbReference>
<evidence type="ECO:0000256" key="3">
    <source>
        <dbReference type="ARBA" id="ARBA00023110"/>
    </source>
</evidence>
<comment type="similarity">
    <text evidence="2 6">Belongs to the FKBP-type PPIase family.</text>
</comment>
<evidence type="ECO:0000313" key="9">
    <source>
        <dbReference type="EMBL" id="BAU99136.1"/>
    </source>
</evidence>
<keyword evidence="4 5" id="KW-0413">Isomerase</keyword>
<dbReference type="Pfam" id="PF00254">
    <property type="entry name" value="FKBP_C"/>
    <property type="match status" value="1"/>
</dbReference>
<reference evidence="9 10" key="1">
    <citation type="journal article" date="2016" name="Genome Announc.">
        <title>Complete Genome Sequence of Aurantimicrobium minutum Type Strain KNCT, a Planktonic Ultramicrobacterium Isolated from River Water.</title>
        <authorList>
            <person name="Nakai R."/>
            <person name="Fujisawa T."/>
            <person name="Nakamura Y."/>
            <person name="Nishide H."/>
            <person name="Uchiyama I."/>
            <person name="Baba T."/>
            <person name="Toyoda A."/>
            <person name="Fujiyama A."/>
            <person name="Naganuma T."/>
            <person name="Niki H."/>
        </authorList>
    </citation>
    <scope>NUCLEOTIDE SEQUENCE [LARGE SCALE GENOMIC DNA]</scope>
    <source>
        <strain evidence="9 10">KNC</strain>
    </source>
</reference>